<evidence type="ECO:0000256" key="9">
    <source>
        <dbReference type="RuleBase" id="RU910715"/>
    </source>
</evidence>
<protein>
    <recommendedName>
        <fullName evidence="9">Bidirectional sugar transporter SWEET</fullName>
    </recommendedName>
</protein>
<evidence type="ECO:0000313" key="10">
    <source>
        <dbReference type="EMBL" id="KAL3720249.1"/>
    </source>
</evidence>
<comment type="function">
    <text evidence="9">Mediates both low-affinity uptake and efflux of sugar across the membrane.</text>
</comment>
<organism evidence="10 11">
    <name type="scientific">Eucalyptus globulus</name>
    <name type="common">Tasmanian blue gum</name>
    <dbReference type="NCBI Taxonomy" id="34317"/>
    <lineage>
        <taxon>Eukaryota</taxon>
        <taxon>Viridiplantae</taxon>
        <taxon>Streptophyta</taxon>
        <taxon>Embryophyta</taxon>
        <taxon>Tracheophyta</taxon>
        <taxon>Spermatophyta</taxon>
        <taxon>Magnoliopsida</taxon>
        <taxon>eudicotyledons</taxon>
        <taxon>Gunneridae</taxon>
        <taxon>Pentapetalae</taxon>
        <taxon>rosids</taxon>
        <taxon>malvids</taxon>
        <taxon>Myrtales</taxon>
        <taxon>Myrtaceae</taxon>
        <taxon>Myrtoideae</taxon>
        <taxon>Eucalypteae</taxon>
        <taxon>Eucalyptus</taxon>
    </lineage>
</organism>
<evidence type="ECO:0000313" key="11">
    <source>
        <dbReference type="Proteomes" id="UP001634007"/>
    </source>
</evidence>
<dbReference type="EMBL" id="JBJKBG010000010">
    <property type="protein sequence ID" value="KAL3720249.1"/>
    <property type="molecule type" value="Genomic_DNA"/>
</dbReference>
<evidence type="ECO:0000256" key="8">
    <source>
        <dbReference type="ARBA" id="ARBA00023136"/>
    </source>
</evidence>
<dbReference type="GO" id="GO:0051260">
    <property type="term" value="P:protein homooligomerization"/>
    <property type="evidence" value="ECO:0007669"/>
    <property type="project" value="UniProtKB-ARBA"/>
</dbReference>
<dbReference type="Gene3D" id="1.20.1280.290">
    <property type="match status" value="2"/>
</dbReference>
<proteinExistence type="inferred from homology"/>
<dbReference type="InterPro" id="IPR047664">
    <property type="entry name" value="SWEET"/>
</dbReference>
<accession>A0ABD3J1Z2</accession>
<keyword evidence="11" id="KW-1185">Reference proteome</keyword>
<keyword evidence="7 9" id="KW-1133">Transmembrane helix</keyword>
<evidence type="ECO:0000256" key="4">
    <source>
        <dbReference type="ARBA" id="ARBA00022597"/>
    </source>
</evidence>
<keyword evidence="6" id="KW-0677">Repeat</keyword>
<evidence type="ECO:0000256" key="7">
    <source>
        <dbReference type="ARBA" id="ARBA00022989"/>
    </source>
</evidence>
<dbReference type="PANTHER" id="PTHR10791">
    <property type="entry name" value="RAG1-ACTIVATING PROTEIN 1"/>
    <property type="match status" value="1"/>
</dbReference>
<dbReference type="Proteomes" id="UP001634007">
    <property type="component" value="Unassembled WGS sequence"/>
</dbReference>
<keyword evidence="5 9" id="KW-0812">Transmembrane</keyword>
<keyword evidence="3 9" id="KW-0813">Transport</keyword>
<gene>
    <name evidence="10" type="ORF">ACJRO7_005131</name>
</gene>
<dbReference type="Pfam" id="PF03083">
    <property type="entry name" value="MtN3_slv"/>
    <property type="match status" value="2"/>
</dbReference>
<dbReference type="GO" id="GO:0005886">
    <property type="term" value="C:plasma membrane"/>
    <property type="evidence" value="ECO:0007669"/>
    <property type="project" value="UniProtKB-SubCell"/>
</dbReference>
<evidence type="ECO:0000256" key="3">
    <source>
        <dbReference type="ARBA" id="ARBA00022448"/>
    </source>
</evidence>
<sequence>MVMAKAARNTVGILGNVISFGLYLSPCPTFYKIIENKSVGEFKVDPYLATVLNCTFWLIYGLPFVHPDRILVLTINPIALMIELIYISIFFYYAPNQERKKVVYWLCGEVVFVAIVSLVFLLVFHDHKRRIIAFGIICDVFNIIMYSSPLTIMKKVICTKSVEYMPFYLSLANFLNGCVWTAYALIKLDIFILISNGLGVLSGAVQLILYGCYFKSTLRDEKVVDVKASQLQLSVSDGPATV</sequence>
<feature type="transmembrane region" description="Helical" evidence="9">
    <location>
        <begin position="164"/>
        <end position="184"/>
    </location>
</feature>
<keyword evidence="8 9" id="KW-0472">Membrane</keyword>
<feature type="transmembrane region" description="Helical" evidence="9">
    <location>
        <begin position="131"/>
        <end position="152"/>
    </location>
</feature>
<feature type="transmembrane region" description="Helical" evidence="9">
    <location>
        <begin position="12"/>
        <end position="34"/>
    </location>
</feature>
<evidence type="ECO:0000256" key="5">
    <source>
        <dbReference type="ARBA" id="ARBA00022692"/>
    </source>
</evidence>
<dbReference type="InterPro" id="IPR004316">
    <property type="entry name" value="SWEET_rpt"/>
</dbReference>
<dbReference type="AlphaFoldDB" id="A0ABD3J1Z2"/>
<feature type="transmembrane region" description="Helical" evidence="9">
    <location>
        <begin position="46"/>
        <end position="64"/>
    </location>
</feature>
<evidence type="ECO:0000256" key="1">
    <source>
        <dbReference type="ARBA" id="ARBA00004127"/>
    </source>
</evidence>
<evidence type="ECO:0000256" key="2">
    <source>
        <dbReference type="ARBA" id="ARBA00007809"/>
    </source>
</evidence>
<dbReference type="FunFam" id="1.20.1280.290:FF:000002">
    <property type="entry name" value="Bidirectional sugar transporter SWEET"/>
    <property type="match status" value="1"/>
</dbReference>
<name>A0ABD3J1Z2_EUCGL</name>
<comment type="caution">
    <text evidence="10">The sequence shown here is derived from an EMBL/GenBank/DDBJ whole genome shotgun (WGS) entry which is preliminary data.</text>
</comment>
<comment type="similarity">
    <text evidence="2 9">Belongs to the SWEET sugar transporter family.</text>
</comment>
<dbReference type="PANTHER" id="PTHR10791:SF236">
    <property type="entry name" value="BIDIRECTIONAL SUGAR TRANSPORTER SWEET8"/>
    <property type="match status" value="1"/>
</dbReference>
<dbReference type="GO" id="GO:0012505">
    <property type="term" value="C:endomembrane system"/>
    <property type="evidence" value="ECO:0007669"/>
    <property type="project" value="UniProtKB-SubCell"/>
</dbReference>
<feature type="transmembrane region" description="Helical" evidence="9">
    <location>
        <begin position="190"/>
        <end position="213"/>
    </location>
</feature>
<dbReference type="FunFam" id="1.20.1280.290:FF:000001">
    <property type="entry name" value="Bidirectional sugar transporter SWEET"/>
    <property type="match status" value="1"/>
</dbReference>
<feature type="transmembrane region" description="Helical" evidence="9">
    <location>
        <begin position="102"/>
        <end position="125"/>
    </location>
</feature>
<comment type="subcellular location">
    <subcellularLocation>
        <location evidence="9">Cell membrane</location>
        <topology evidence="9">Multi-pass membrane protein</topology>
    </subcellularLocation>
    <subcellularLocation>
        <location evidence="1">Endomembrane system</location>
        <topology evidence="1">Multi-pass membrane protein</topology>
    </subcellularLocation>
</comment>
<keyword evidence="4 9" id="KW-0762">Sugar transport</keyword>
<evidence type="ECO:0000256" key="6">
    <source>
        <dbReference type="ARBA" id="ARBA00022737"/>
    </source>
</evidence>
<reference evidence="10 11" key="1">
    <citation type="submission" date="2024-11" db="EMBL/GenBank/DDBJ databases">
        <title>Chromosome-level genome assembly of Eucalyptus globulus Labill. provides insights into its genome evolution.</title>
        <authorList>
            <person name="Li X."/>
        </authorList>
    </citation>
    <scope>NUCLEOTIDE SEQUENCE [LARGE SCALE GENOMIC DNA]</scope>
    <source>
        <strain evidence="10">CL2024</strain>
        <tissue evidence="10">Fresh tender leaves</tissue>
    </source>
</reference>
<feature type="transmembrane region" description="Helical" evidence="9">
    <location>
        <begin position="70"/>
        <end position="93"/>
    </location>
</feature>